<dbReference type="EMBL" id="AACZDB010000002">
    <property type="protein sequence ID" value="EAN7717658.1"/>
    <property type="molecule type" value="Genomic_DNA"/>
</dbReference>
<dbReference type="NCBIfam" id="NF033832">
    <property type="entry name" value="sce7726_fam"/>
    <property type="match status" value="1"/>
</dbReference>
<protein>
    <submittedName>
        <fullName evidence="1">ABC transporter</fullName>
    </submittedName>
</protein>
<gene>
    <name evidence="1" type="ORF">EOF54_00895</name>
</gene>
<organism evidence="1">
    <name type="scientific">Salmonella enterica</name>
    <name type="common">Salmonella choleraesuis</name>
    <dbReference type="NCBI Taxonomy" id="28901"/>
    <lineage>
        <taxon>Bacteria</taxon>
        <taxon>Pseudomonadati</taxon>
        <taxon>Pseudomonadota</taxon>
        <taxon>Gammaproteobacteria</taxon>
        <taxon>Enterobacterales</taxon>
        <taxon>Enterobacteriaceae</taxon>
        <taxon>Salmonella</taxon>
    </lineage>
</organism>
<accession>A0A5T3SAS2</accession>
<name>A0A5T3SAS2_SALER</name>
<proteinExistence type="predicted"/>
<evidence type="ECO:0000313" key="1">
    <source>
        <dbReference type="EMBL" id="EAN7717658.1"/>
    </source>
</evidence>
<comment type="caution">
    <text evidence="1">The sequence shown here is derived from an EMBL/GenBank/DDBJ whole genome shotgun (WGS) entry which is preliminary data.</text>
</comment>
<dbReference type="InterPro" id="IPR047729">
    <property type="entry name" value="Sce7726-like"/>
</dbReference>
<sequence length="264" mass="30114">MAELLREQEVKIALIEWLYKKGMLSDATIINEMVVANWSRRADLAIANGSLQAFEIKSDFDSLKRLDGQLKIFKSSFEKVTIVCAPKFTSEVSKRVSSDVGVVEFQSNNSGVRFKIIQKGRVCSRLNKFIYLGFLLKSELKDLLNQHGITFSNELHRDCLEVLASKLSLNKIREFVITSIKNRYHATSNEFLSRLHGNQEISIGDLALLSKAKRRNNSLVKFEFKACSEKSLNEYHKVDVDSIVRKYGDDVSYIPEKVLKRVVS</sequence>
<dbReference type="AlphaFoldDB" id="A0A5T3SAS2"/>
<reference evidence="1" key="1">
    <citation type="submission" date="2019-01" db="EMBL/GenBank/DDBJ databases">
        <authorList>
            <consortium name="PulseNet: The National Subtyping Network for Foodborne Disease Surveillance"/>
            <person name="Tarr C.L."/>
            <person name="Trees E."/>
            <person name="Katz L.S."/>
            <person name="Carleton-Romer H.A."/>
            <person name="Stroika S."/>
            <person name="Kucerova Z."/>
            <person name="Roache K.F."/>
            <person name="Sabol A.L."/>
            <person name="Besser J."/>
            <person name="Gerner-Smidt P."/>
        </authorList>
    </citation>
    <scope>NUCLEOTIDE SEQUENCE</scope>
    <source>
        <strain evidence="1">PNUSAS064916</strain>
    </source>
</reference>